<dbReference type="InterPro" id="IPR002893">
    <property type="entry name" value="Znf_MYND"/>
</dbReference>
<accession>A0A6A4VB00</accession>
<dbReference type="AlphaFoldDB" id="A0A6A4VB00"/>
<sequence length="583" mass="64265">MGSVDMAELFSRVGEELRTQEGSRIHRQLREATSGSGRLAALLQLSAMAEATPQGPGRLDKSRPAATEWLLRERDAGSDQERLALLNLAVQFAPTPGSEEQQPLELRDHGQTLTAALLRRQHVLHGCGRPEDRAANALYLRQLRDVLPEATSKKFERELESVLAAADEQPAADEERPFKLPKIYGGLHYKLKRTSALVNPAYVEGKGRCLVANEDIPPGSVLITDSPYAWALGSDRWQTHCQNCCRRTLAPVPCTQCAAVVFCSAGCRQAAWSRFHRAECGILEHLRGGGLTPMALMVARTALTAGMARLRPYLARCDSYDITDVDPAAVYDSLEYDAVFDQVPNSAFRSILDAIRRGTLAIYLLRCLLLTELAAPPAELDERQQLQLAALLLRHLESCACNGFQLSELVPAEELGRDADDEPEAVELGGAVSATMSLINHSCDPNMTRVNHGRHLIAVTTRTVAAGEELQDNYRALFHEAPRAVRQAALLERYHFNCQCSACRLHWPMYDRLSAVAPRAAVRDLLETGAQSESDGEFRSAAQAFAAAAQLVEADHDDPLQPNRLLVDCQGYLTRCLWLAYRL</sequence>
<dbReference type="OrthoDB" id="6341175at2759"/>
<evidence type="ECO:0000259" key="9">
    <source>
        <dbReference type="PROSITE" id="PS50865"/>
    </source>
</evidence>
<dbReference type="Gene3D" id="2.170.270.10">
    <property type="entry name" value="SET domain"/>
    <property type="match status" value="1"/>
</dbReference>
<keyword evidence="1" id="KW-0489">Methyltransferase</keyword>
<keyword evidence="5 7" id="KW-0863">Zinc-finger</keyword>
<keyword evidence="2" id="KW-0808">Transferase</keyword>
<evidence type="ECO:0000256" key="3">
    <source>
        <dbReference type="ARBA" id="ARBA00022691"/>
    </source>
</evidence>
<dbReference type="GO" id="GO:0008276">
    <property type="term" value="F:protein methyltransferase activity"/>
    <property type="evidence" value="ECO:0007669"/>
    <property type="project" value="UniProtKB-ARBA"/>
</dbReference>
<dbReference type="GO" id="GO:0005634">
    <property type="term" value="C:nucleus"/>
    <property type="evidence" value="ECO:0007669"/>
    <property type="project" value="TreeGrafter"/>
</dbReference>
<dbReference type="GO" id="GO:0008757">
    <property type="term" value="F:S-adenosylmethionine-dependent methyltransferase activity"/>
    <property type="evidence" value="ECO:0007669"/>
    <property type="project" value="UniProtKB-ARBA"/>
</dbReference>
<dbReference type="GO" id="GO:0042826">
    <property type="term" value="F:histone deacetylase binding"/>
    <property type="evidence" value="ECO:0007669"/>
    <property type="project" value="TreeGrafter"/>
</dbReference>
<gene>
    <name evidence="10" type="primary">SMYD4_0</name>
    <name evidence="10" type="ORF">FJT64_010997</name>
</gene>
<evidence type="ECO:0000256" key="4">
    <source>
        <dbReference type="ARBA" id="ARBA00022723"/>
    </source>
</evidence>
<dbReference type="InterPro" id="IPR052097">
    <property type="entry name" value="SET-MYND_domain_protein"/>
</dbReference>
<dbReference type="GO" id="GO:0008170">
    <property type="term" value="F:N-methyltransferase activity"/>
    <property type="evidence" value="ECO:0007669"/>
    <property type="project" value="UniProtKB-ARBA"/>
</dbReference>
<dbReference type="EMBL" id="VIIS01001928">
    <property type="protein sequence ID" value="KAF0290833.1"/>
    <property type="molecule type" value="Genomic_DNA"/>
</dbReference>
<feature type="domain" description="SET" evidence="8">
    <location>
        <begin position="196"/>
        <end position="475"/>
    </location>
</feature>
<dbReference type="Gene3D" id="6.10.140.2220">
    <property type="match status" value="1"/>
</dbReference>
<dbReference type="SUPFAM" id="SSF144232">
    <property type="entry name" value="HIT/MYND zinc finger-like"/>
    <property type="match status" value="1"/>
</dbReference>
<keyword evidence="3" id="KW-0949">S-adenosyl-L-methionine</keyword>
<dbReference type="Proteomes" id="UP000440578">
    <property type="component" value="Unassembled WGS sequence"/>
</dbReference>
<dbReference type="InterPro" id="IPR001214">
    <property type="entry name" value="SET_dom"/>
</dbReference>
<evidence type="ECO:0000259" key="8">
    <source>
        <dbReference type="PROSITE" id="PS50280"/>
    </source>
</evidence>
<proteinExistence type="predicted"/>
<dbReference type="GO" id="GO:0032259">
    <property type="term" value="P:methylation"/>
    <property type="evidence" value="ECO:0007669"/>
    <property type="project" value="UniProtKB-KW"/>
</dbReference>
<dbReference type="PROSITE" id="PS50280">
    <property type="entry name" value="SET"/>
    <property type="match status" value="1"/>
</dbReference>
<evidence type="ECO:0000256" key="1">
    <source>
        <dbReference type="ARBA" id="ARBA00022603"/>
    </source>
</evidence>
<dbReference type="Pfam" id="PF00856">
    <property type="entry name" value="SET"/>
    <property type="match status" value="1"/>
</dbReference>
<dbReference type="PANTHER" id="PTHR46165:SF2">
    <property type="entry name" value="SET AND MYND DOMAIN-CONTAINING PROTEIN 4"/>
    <property type="match status" value="1"/>
</dbReference>
<organism evidence="10 11">
    <name type="scientific">Amphibalanus amphitrite</name>
    <name type="common">Striped barnacle</name>
    <name type="synonym">Balanus amphitrite</name>
    <dbReference type="NCBI Taxonomy" id="1232801"/>
    <lineage>
        <taxon>Eukaryota</taxon>
        <taxon>Metazoa</taxon>
        <taxon>Ecdysozoa</taxon>
        <taxon>Arthropoda</taxon>
        <taxon>Crustacea</taxon>
        <taxon>Multicrustacea</taxon>
        <taxon>Cirripedia</taxon>
        <taxon>Thoracica</taxon>
        <taxon>Thoracicalcarea</taxon>
        <taxon>Balanomorpha</taxon>
        <taxon>Balanoidea</taxon>
        <taxon>Balanidae</taxon>
        <taxon>Amphibalaninae</taxon>
        <taxon>Amphibalanus</taxon>
    </lineage>
</organism>
<evidence type="ECO:0000313" key="11">
    <source>
        <dbReference type="Proteomes" id="UP000440578"/>
    </source>
</evidence>
<evidence type="ECO:0000256" key="5">
    <source>
        <dbReference type="ARBA" id="ARBA00022771"/>
    </source>
</evidence>
<dbReference type="GO" id="GO:0008270">
    <property type="term" value="F:zinc ion binding"/>
    <property type="evidence" value="ECO:0007669"/>
    <property type="project" value="UniProtKB-KW"/>
</dbReference>
<dbReference type="InterPro" id="IPR046341">
    <property type="entry name" value="SET_dom_sf"/>
</dbReference>
<dbReference type="PROSITE" id="PS50865">
    <property type="entry name" value="ZF_MYND_2"/>
    <property type="match status" value="1"/>
</dbReference>
<dbReference type="GO" id="GO:0005737">
    <property type="term" value="C:cytoplasm"/>
    <property type="evidence" value="ECO:0007669"/>
    <property type="project" value="TreeGrafter"/>
</dbReference>
<dbReference type="Gene3D" id="1.10.220.160">
    <property type="match status" value="1"/>
</dbReference>
<protein>
    <submittedName>
        <fullName evidence="10">SET and MYND domain-containing protein 4</fullName>
    </submittedName>
</protein>
<dbReference type="Pfam" id="PF01753">
    <property type="entry name" value="zf-MYND"/>
    <property type="match status" value="1"/>
</dbReference>
<name>A0A6A4VB00_AMPAM</name>
<reference evidence="10 11" key="1">
    <citation type="submission" date="2019-07" db="EMBL/GenBank/DDBJ databases">
        <title>Draft genome assembly of a fouling barnacle, Amphibalanus amphitrite (Darwin, 1854): The first reference genome for Thecostraca.</title>
        <authorList>
            <person name="Kim W."/>
        </authorList>
    </citation>
    <scope>NUCLEOTIDE SEQUENCE [LARGE SCALE GENOMIC DNA]</scope>
    <source>
        <strain evidence="10">SNU_AA5</strain>
        <tissue evidence="10">Soma without cirri and trophi</tissue>
    </source>
</reference>
<feature type="domain" description="MYND-type" evidence="9">
    <location>
        <begin position="241"/>
        <end position="280"/>
    </location>
</feature>
<evidence type="ECO:0000256" key="6">
    <source>
        <dbReference type="ARBA" id="ARBA00022833"/>
    </source>
</evidence>
<keyword evidence="4" id="KW-0479">Metal-binding</keyword>
<evidence type="ECO:0000256" key="7">
    <source>
        <dbReference type="PROSITE-ProRule" id="PRU00134"/>
    </source>
</evidence>
<comment type="caution">
    <text evidence="10">The sequence shown here is derived from an EMBL/GenBank/DDBJ whole genome shotgun (WGS) entry which is preliminary data.</text>
</comment>
<dbReference type="SUPFAM" id="SSF82199">
    <property type="entry name" value="SET domain"/>
    <property type="match status" value="1"/>
</dbReference>
<keyword evidence="6" id="KW-0862">Zinc</keyword>
<evidence type="ECO:0000256" key="2">
    <source>
        <dbReference type="ARBA" id="ARBA00022679"/>
    </source>
</evidence>
<dbReference type="PANTHER" id="PTHR46165">
    <property type="entry name" value="SET AND MYND DOMAIN-CONTAINING PROTEIN 4"/>
    <property type="match status" value="1"/>
</dbReference>
<evidence type="ECO:0000313" key="10">
    <source>
        <dbReference type="EMBL" id="KAF0290833.1"/>
    </source>
</evidence>
<keyword evidence="11" id="KW-1185">Reference proteome</keyword>